<protein>
    <submittedName>
        <fullName evidence="3">Uncharacterized protein</fullName>
    </submittedName>
</protein>
<organism evidence="3 4">
    <name type="scientific">Phaeospirillum tilakii</name>
    <dbReference type="NCBI Taxonomy" id="741673"/>
    <lineage>
        <taxon>Bacteria</taxon>
        <taxon>Pseudomonadati</taxon>
        <taxon>Pseudomonadota</taxon>
        <taxon>Alphaproteobacteria</taxon>
        <taxon>Rhodospirillales</taxon>
        <taxon>Rhodospirillaceae</taxon>
        <taxon>Phaeospirillum</taxon>
    </lineage>
</organism>
<feature type="compositionally biased region" description="Pro residues" evidence="1">
    <location>
        <begin position="177"/>
        <end position="187"/>
    </location>
</feature>
<evidence type="ECO:0000256" key="2">
    <source>
        <dbReference type="SAM" id="Phobius"/>
    </source>
</evidence>
<evidence type="ECO:0000313" key="4">
    <source>
        <dbReference type="Proteomes" id="UP001597296"/>
    </source>
</evidence>
<dbReference type="EMBL" id="JBHUIY010000020">
    <property type="protein sequence ID" value="MFD2234327.1"/>
    <property type="molecule type" value="Genomic_DNA"/>
</dbReference>
<gene>
    <name evidence="3" type="ORF">ACFSNB_10975</name>
</gene>
<dbReference type="RefSeq" id="WP_377316435.1">
    <property type="nucleotide sequence ID" value="NZ_JBHUIY010000020.1"/>
</dbReference>
<feature type="region of interest" description="Disordered" evidence="1">
    <location>
        <begin position="175"/>
        <end position="207"/>
    </location>
</feature>
<name>A0ABW5CD69_9PROT</name>
<dbReference type="Proteomes" id="UP001597296">
    <property type="component" value="Unassembled WGS sequence"/>
</dbReference>
<accession>A0ABW5CD69</accession>
<comment type="caution">
    <text evidence="3">The sequence shown here is derived from an EMBL/GenBank/DDBJ whole genome shotgun (WGS) entry which is preliminary data.</text>
</comment>
<evidence type="ECO:0000256" key="1">
    <source>
        <dbReference type="SAM" id="MobiDB-lite"/>
    </source>
</evidence>
<evidence type="ECO:0000313" key="3">
    <source>
        <dbReference type="EMBL" id="MFD2234327.1"/>
    </source>
</evidence>
<keyword evidence="4" id="KW-1185">Reference proteome</keyword>
<reference evidence="4" key="1">
    <citation type="journal article" date="2019" name="Int. J. Syst. Evol. Microbiol.">
        <title>The Global Catalogue of Microorganisms (GCM) 10K type strain sequencing project: providing services to taxonomists for standard genome sequencing and annotation.</title>
        <authorList>
            <consortium name="The Broad Institute Genomics Platform"/>
            <consortium name="The Broad Institute Genome Sequencing Center for Infectious Disease"/>
            <person name="Wu L."/>
            <person name="Ma J."/>
        </authorList>
    </citation>
    <scope>NUCLEOTIDE SEQUENCE [LARGE SCALE GENOMIC DNA]</scope>
    <source>
        <strain evidence="4">KCTC 15012</strain>
    </source>
</reference>
<proteinExistence type="predicted"/>
<keyword evidence="2" id="KW-0472">Membrane</keyword>
<keyword evidence="2" id="KW-1133">Transmembrane helix</keyword>
<feature type="transmembrane region" description="Helical" evidence="2">
    <location>
        <begin position="58"/>
        <end position="91"/>
    </location>
</feature>
<keyword evidence="2" id="KW-0812">Transmembrane</keyword>
<sequence>MIYRSEDGHGRREPGDDRLHDILRKGLQEGRIQLFTDPRMIDFQGSPVHDQWDHLLPLIGLMTLALAILVLGGLAVGIVGMFLFVLVYLVINRTFIGWRLRTRTQDYLCHDITRFLALWRMGGIALAIPGAGEAPCVAPKGDWRKFIRRHFGEGVPAGARADLLPLESAPDAAELIAPPPAPRPAMPSPGTHWTSVADLPPDDQARP</sequence>